<reference evidence="3 4" key="1">
    <citation type="submission" date="2019-12" db="EMBL/GenBank/DDBJ databases">
        <title>Genomic-based taxomic classification of the family Erythrobacteraceae.</title>
        <authorList>
            <person name="Xu L."/>
        </authorList>
    </citation>
    <scope>NUCLEOTIDE SEQUENCE [LARGE SCALE GENOMIC DNA]</scope>
    <source>
        <strain evidence="3 4">JCM 17468</strain>
    </source>
</reference>
<keyword evidence="2" id="KW-1133">Transmembrane helix</keyword>
<keyword evidence="4" id="KW-1185">Reference proteome</keyword>
<evidence type="ECO:0000313" key="3">
    <source>
        <dbReference type="EMBL" id="MXO54337.1"/>
    </source>
</evidence>
<dbReference type="RefSeq" id="WP_160661092.1">
    <property type="nucleotide sequence ID" value="NZ_BAABDV010000001.1"/>
</dbReference>
<dbReference type="EMBL" id="WTYD01000001">
    <property type="protein sequence ID" value="MXO54337.1"/>
    <property type="molecule type" value="Genomic_DNA"/>
</dbReference>
<dbReference type="AlphaFoldDB" id="A0A844YAD5"/>
<feature type="compositionally biased region" description="Polar residues" evidence="1">
    <location>
        <begin position="1"/>
        <end position="11"/>
    </location>
</feature>
<feature type="transmembrane region" description="Helical" evidence="2">
    <location>
        <begin position="161"/>
        <end position="179"/>
    </location>
</feature>
<organism evidence="3 4">
    <name type="scientific">Qipengyuania pelagi</name>
    <dbReference type="NCBI Taxonomy" id="994320"/>
    <lineage>
        <taxon>Bacteria</taxon>
        <taxon>Pseudomonadati</taxon>
        <taxon>Pseudomonadota</taxon>
        <taxon>Alphaproteobacteria</taxon>
        <taxon>Sphingomonadales</taxon>
        <taxon>Erythrobacteraceae</taxon>
        <taxon>Qipengyuania</taxon>
    </lineage>
</organism>
<proteinExistence type="predicted"/>
<name>A0A844YAD5_9SPHN</name>
<dbReference type="Proteomes" id="UP000430272">
    <property type="component" value="Unassembled WGS sequence"/>
</dbReference>
<comment type="caution">
    <text evidence="3">The sequence shown here is derived from an EMBL/GenBank/DDBJ whole genome shotgun (WGS) entry which is preliminary data.</text>
</comment>
<keyword evidence="2" id="KW-0812">Transmembrane</keyword>
<dbReference type="PANTHER" id="PTHR20992:SF9">
    <property type="entry name" value="AT15442P-RELATED"/>
    <property type="match status" value="1"/>
</dbReference>
<feature type="transmembrane region" description="Helical" evidence="2">
    <location>
        <begin position="68"/>
        <end position="85"/>
    </location>
</feature>
<accession>A0A844YAD5</accession>
<sequence length="525" mass="55645">MASAPNSTNASDAKPSDSDPTPSGWMDRVVNTRLETWRRWWRVAVLETVDQEAVIEKRREEAYTSPRYLFMLAMSAGIAILGLLLSSPAVVIGAMLIAPLMGPIIGAGFALAIGDYSWLRGSAVALAAGTVLGVALTALIVFVSPLQTVTPEIAARTQPNLFDLAVAVFSALAGAYSMIRGREGTIVGVAIATALMPPLGVVGFGLATANWTVFSGALLLYVTNLMTIALVATIMARIYGFSARLSEKQTRWQTALIIAVFVGLAVPLFFSLRQIVWETNAARIIRTTVLDEAGSDARLSHIEFDLDADPVTVSATVLTPNPRSSAEQDSEAALASRLHRPIDLTLTQFRVGTGAEAEAIELLRAREDSQRALSEESRSLAERMALIAGVDPGEVTVDAEARRAVVRAARIPGAGMATYRALETRIQDASPDWTVRIEPPLLALPTIPFDGQDLTAAGRDALNLVAWAASRRGQPVSLTGGSSETRAIAAQLLEEAGIASVPVVGGPVMQAGWADELEDDAAPPS</sequence>
<feature type="transmembrane region" description="Helical" evidence="2">
    <location>
        <begin position="124"/>
        <end position="146"/>
    </location>
</feature>
<evidence type="ECO:0000256" key="2">
    <source>
        <dbReference type="SAM" id="Phobius"/>
    </source>
</evidence>
<feature type="transmembrane region" description="Helical" evidence="2">
    <location>
        <begin position="252"/>
        <end position="270"/>
    </location>
</feature>
<dbReference type="PANTHER" id="PTHR20992">
    <property type="entry name" value="AT15442P-RELATED"/>
    <property type="match status" value="1"/>
</dbReference>
<evidence type="ECO:0000256" key="1">
    <source>
        <dbReference type="SAM" id="MobiDB-lite"/>
    </source>
</evidence>
<dbReference type="Pfam" id="PF04087">
    <property type="entry name" value="DUF389"/>
    <property type="match status" value="1"/>
</dbReference>
<feature type="transmembrane region" description="Helical" evidence="2">
    <location>
        <begin position="218"/>
        <end position="240"/>
    </location>
</feature>
<feature type="region of interest" description="Disordered" evidence="1">
    <location>
        <begin position="1"/>
        <end position="25"/>
    </location>
</feature>
<dbReference type="OrthoDB" id="9790659at2"/>
<gene>
    <name evidence="3" type="ORF">GRI47_10020</name>
</gene>
<dbReference type="InterPro" id="IPR005240">
    <property type="entry name" value="DUF389"/>
</dbReference>
<feature type="transmembrane region" description="Helical" evidence="2">
    <location>
        <begin position="186"/>
        <end position="206"/>
    </location>
</feature>
<keyword evidence="2" id="KW-0472">Membrane</keyword>
<evidence type="ECO:0000313" key="4">
    <source>
        <dbReference type="Proteomes" id="UP000430272"/>
    </source>
</evidence>
<feature type="transmembrane region" description="Helical" evidence="2">
    <location>
        <begin position="91"/>
        <end position="112"/>
    </location>
</feature>
<protein>
    <submittedName>
        <fullName evidence="3">DUF389 domain-containing protein</fullName>
    </submittedName>
</protein>